<protein>
    <recommendedName>
        <fullName evidence="3">RHS repeat-associated core domain-containing protein</fullName>
    </recommendedName>
</protein>
<evidence type="ECO:0000313" key="2">
    <source>
        <dbReference type="Proteomes" id="UP000244677"/>
    </source>
</evidence>
<dbReference type="EMBL" id="CP020919">
    <property type="protein sequence ID" value="AWG26261.1"/>
    <property type="molecule type" value="Genomic_DNA"/>
</dbReference>
<proteinExistence type="predicted"/>
<sequence length="298" mass="33484">MQFFLTAEDYVSRTGNAYNYIYNYTDHLGNVRVSYTKDPVSGLTKIVEESNYYPFGMKHANYNDYAPPAPGVANKGYQYKYNGQELQTELGLNMTAMDYRQYDNAIGRFNSMDVLSVLGMSMTPYQFGNNNPVSFSDPTGLIAGGNPFMNGLWNNSPDNKNTIWTNNGYGSFVNQSYTGMVDIQDGMYTDLTEVVNLPEISVSIRPGGGAAGIAIQNHVYNNSPFYDKYTLFGLIKNPDVYDPMGNYIAKRDNPNYNPGETKWDRIFRLMNSSHIEQMADFGSGGHNMLGDMVELFKL</sequence>
<evidence type="ECO:0008006" key="3">
    <source>
        <dbReference type="Google" id="ProtNLM"/>
    </source>
</evidence>
<reference evidence="1 2" key="1">
    <citation type="submission" date="2017-04" db="EMBL/GenBank/DDBJ databases">
        <title>Complete genome sequence of Flavobacterium kingsejong AJ004.</title>
        <authorList>
            <person name="Lee P.C."/>
        </authorList>
    </citation>
    <scope>NUCLEOTIDE SEQUENCE [LARGE SCALE GENOMIC DNA]</scope>
    <source>
        <strain evidence="1 2">AJ004</strain>
    </source>
</reference>
<organism evidence="1 2">
    <name type="scientific">Flavobacterium kingsejongi</name>
    <dbReference type="NCBI Taxonomy" id="1678728"/>
    <lineage>
        <taxon>Bacteria</taxon>
        <taxon>Pseudomonadati</taxon>
        <taxon>Bacteroidota</taxon>
        <taxon>Flavobacteriia</taxon>
        <taxon>Flavobacteriales</taxon>
        <taxon>Flavobacteriaceae</taxon>
        <taxon>Flavobacterium</taxon>
    </lineage>
</organism>
<dbReference type="RefSeq" id="WP_108737796.1">
    <property type="nucleotide sequence ID" value="NZ_CP020919.1"/>
</dbReference>
<dbReference type="KEGG" id="fki:FK004_13990"/>
<dbReference type="InterPro" id="IPR050708">
    <property type="entry name" value="T6SS_VgrG/RHS"/>
</dbReference>
<gene>
    <name evidence="1" type="ORF">FK004_13990</name>
</gene>
<name>A0A2S1LRH5_9FLAO</name>
<dbReference type="InterPro" id="IPR022385">
    <property type="entry name" value="Rhs_assc_core"/>
</dbReference>
<accession>A0A2S1LRH5</accession>
<dbReference type="PANTHER" id="PTHR32305:SF15">
    <property type="entry name" value="PROTEIN RHSA-RELATED"/>
    <property type="match status" value="1"/>
</dbReference>
<dbReference type="NCBIfam" id="TIGR03696">
    <property type="entry name" value="Rhs_assc_core"/>
    <property type="match status" value="1"/>
</dbReference>
<dbReference type="PANTHER" id="PTHR32305">
    <property type="match status" value="1"/>
</dbReference>
<dbReference type="Proteomes" id="UP000244677">
    <property type="component" value="Chromosome"/>
</dbReference>
<evidence type="ECO:0000313" key="1">
    <source>
        <dbReference type="EMBL" id="AWG26261.1"/>
    </source>
</evidence>
<keyword evidence="2" id="KW-1185">Reference proteome</keyword>
<dbReference type="AlphaFoldDB" id="A0A2S1LRH5"/>
<dbReference type="Gene3D" id="2.180.10.10">
    <property type="entry name" value="RHS repeat-associated core"/>
    <property type="match status" value="1"/>
</dbReference>
<dbReference type="OrthoDB" id="1367520at2"/>